<protein>
    <submittedName>
        <fullName evidence="2">Uncharacterized protein</fullName>
    </submittedName>
</protein>
<accession>A0ABD2KPK6</accession>
<gene>
    <name evidence="2" type="ORF">niasHT_029119</name>
</gene>
<feature type="compositionally biased region" description="Acidic residues" evidence="1">
    <location>
        <begin position="92"/>
        <end position="103"/>
    </location>
</feature>
<sequence length="168" mass="19367">MGLRWMRKCCDTLRHGFHGRRRTNAKGFICRKEAKGAEEGATKETEEGETVGESERAREEKTRRNSTINREKESEEITVIYESINKRGGEEERNESDEEEENTETFAEFLVGANSEANSYESAEWEKGQRMNSYESAEWEKGQRMNAGDFVEVPTKLLFILPLVALLF</sequence>
<dbReference type="Proteomes" id="UP001620626">
    <property type="component" value="Unassembled WGS sequence"/>
</dbReference>
<evidence type="ECO:0000256" key="1">
    <source>
        <dbReference type="SAM" id="MobiDB-lite"/>
    </source>
</evidence>
<reference evidence="2 3" key="1">
    <citation type="submission" date="2024-10" db="EMBL/GenBank/DDBJ databases">
        <authorList>
            <person name="Kim D."/>
        </authorList>
    </citation>
    <scope>NUCLEOTIDE SEQUENCE [LARGE SCALE GENOMIC DNA]</scope>
    <source>
        <strain evidence="2">BH-2024</strain>
    </source>
</reference>
<dbReference type="AlphaFoldDB" id="A0ABD2KPK6"/>
<comment type="caution">
    <text evidence="2">The sequence shown here is derived from an EMBL/GenBank/DDBJ whole genome shotgun (WGS) entry which is preliminary data.</text>
</comment>
<evidence type="ECO:0000313" key="3">
    <source>
        <dbReference type="Proteomes" id="UP001620626"/>
    </source>
</evidence>
<organism evidence="2 3">
    <name type="scientific">Heterodera trifolii</name>
    <dbReference type="NCBI Taxonomy" id="157864"/>
    <lineage>
        <taxon>Eukaryota</taxon>
        <taxon>Metazoa</taxon>
        <taxon>Ecdysozoa</taxon>
        <taxon>Nematoda</taxon>
        <taxon>Chromadorea</taxon>
        <taxon>Rhabditida</taxon>
        <taxon>Tylenchina</taxon>
        <taxon>Tylenchomorpha</taxon>
        <taxon>Tylenchoidea</taxon>
        <taxon>Heteroderidae</taxon>
        <taxon>Heteroderinae</taxon>
        <taxon>Heterodera</taxon>
    </lineage>
</organism>
<keyword evidence="3" id="KW-1185">Reference proteome</keyword>
<dbReference type="EMBL" id="JBICBT010000716">
    <property type="protein sequence ID" value="KAL3104334.1"/>
    <property type="molecule type" value="Genomic_DNA"/>
</dbReference>
<feature type="region of interest" description="Disordered" evidence="1">
    <location>
        <begin position="34"/>
        <end position="104"/>
    </location>
</feature>
<name>A0ABD2KPK6_9BILA</name>
<feature type="compositionally biased region" description="Basic and acidic residues" evidence="1">
    <location>
        <begin position="53"/>
        <end position="75"/>
    </location>
</feature>
<proteinExistence type="predicted"/>
<evidence type="ECO:0000313" key="2">
    <source>
        <dbReference type="EMBL" id="KAL3104334.1"/>
    </source>
</evidence>
<feature type="compositionally biased region" description="Basic and acidic residues" evidence="1">
    <location>
        <begin position="34"/>
        <end position="45"/>
    </location>
</feature>